<dbReference type="PANTHER" id="PTHR20836">
    <property type="entry name" value="DIHYDRODIPICOLINATE REDUCTASE"/>
    <property type="match status" value="1"/>
</dbReference>
<dbReference type="SUPFAM" id="SSF55347">
    <property type="entry name" value="Glyceraldehyde-3-phosphate dehydrogenase-like, C-terminal domain"/>
    <property type="match status" value="1"/>
</dbReference>
<dbReference type="InterPro" id="IPR022663">
    <property type="entry name" value="DapB_C"/>
</dbReference>
<evidence type="ECO:0000313" key="15">
    <source>
        <dbReference type="Proteomes" id="UP000054785"/>
    </source>
</evidence>
<reference evidence="14 15" key="1">
    <citation type="submission" date="2015-11" db="EMBL/GenBank/DDBJ databases">
        <title>Genomic analysis of 38 Legionella species identifies large and diverse effector repertoires.</title>
        <authorList>
            <person name="Burstein D."/>
            <person name="Amaro F."/>
            <person name="Zusman T."/>
            <person name="Lifshitz Z."/>
            <person name="Cohen O."/>
            <person name="Gilbert J.A."/>
            <person name="Pupko T."/>
            <person name="Shuman H.A."/>
            <person name="Segal G."/>
        </authorList>
    </citation>
    <scope>NUCLEOTIDE SEQUENCE [LARGE SCALE GENOMIC DNA]</scope>
    <source>
        <strain evidence="14 15">ATCC 49504</strain>
    </source>
</reference>
<evidence type="ECO:0000256" key="12">
    <source>
        <dbReference type="ARBA" id="ARBA00049396"/>
    </source>
</evidence>
<name>A0A0W0TP05_9GAMM</name>
<dbReference type="FunFam" id="3.30.360.10:FF:000009">
    <property type="entry name" value="4-hydroxy-tetrahydrodipicolinate reductase"/>
    <property type="match status" value="1"/>
</dbReference>
<comment type="similarity">
    <text evidence="1">Belongs to the DapB family.</text>
</comment>
<keyword evidence="5" id="KW-0220">Diaminopimelate biosynthesis</keyword>
<proteinExistence type="inferred from homology"/>
<dbReference type="EMBL" id="LNYC01000072">
    <property type="protein sequence ID" value="KTC97331.1"/>
    <property type="molecule type" value="Genomic_DNA"/>
</dbReference>
<evidence type="ECO:0000256" key="13">
    <source>
        <dbReference type="NCBIfam" id="TIGR00036"/>
    </source>
</evidence>
<sequence length="245" mass="26174">MPVRVIINGARGKMGVLACAAIEAHAPLELVARLGREDNLKDAIQNTKAEVVLDLTRADCAFDNARTIINAGARPVIGTSGLVETDVQTLREMCEARGLGGLIVPNFSIAAVLMMRFAAEAARWLNHAEIIEAHHPQKLDAPSGTALATAAMMAKTRQSPPETLQLREIIAGARGGSCHDIPIHSVRLPGILARQEVLFGAPGETLSITHNTLDRNCYMKGVVLACEKAPTLKTLCQGLEHVLQS</sequence>
<comment type="pathway">
    <text evidence="9">Amino-acid biosynthesis; L-lysine biosynthesis via DAP pathway; (S)-tetrahydrodipicolinate from L-aspartate: step 4/4.</text>
</comment>
<evidence type="ECO:0000256" key="2">
    <source>
        <dbReference type="ARBA" id="ARBA00022490"/>
    </source>
</evidence>
<comment type="catalytic activity">
    <reaction evidence="12">
        <text>(S)-2,3,4,5-tetrahydrodipicolinate + NAD(+) + H2O = (2S,4S)-4-hydroxy-2,3,4,5-tetrahydrodipicolinate + NADH + H(+)</text>
        <dbReference type="Rhea" id="RHEA:35323"/>
        <dbReference type="ChEBI" id="CHEBI:15377"/>
        <dbReference type="ChEBI" id="CHEBI:15378"/>
        <dbReference type="ChEBI" id="CHEBI:16845"/>
        <dbReference type="ChEBI" id="CHEBI:57540"/>
        <dbReference type="ChEBI" id="CHEBI:57945"/>
        <dbReference type="ChEBI" id="CHEBI:67139"/>
        <dbReference type="EC" id="1.17.1.8"/>
    </reaction>
</comment>
<dbReference type="PROSITE" id="PS01298">
    <property type="entry name" value="DAPB"/>
    <property type="match status" value="1"/>
</dbReference>
<keyword evidence="8" id="KW-0457">Lysine biosynthesis</keyword>
<evidence type="ECO:0000313" key="14">
    <source>
        <dbReference type="EMBL" id="KTC97331.1"/>
    </source>
</evidence>
<dbReference type="PIRSF" id="PIRSF000161">
    <property type="entry name" value="DHPR"/>
    <property type="match status" value="1"/>
</dbReference>
<dbReference type="InterPro" id="IPR022664">
    <property type="entry name" value="DapB_N_CS"/>
</dbReference>
<evidence type="ECO:0000256" key="3">
    <source>
        <dbReference type="ARBA" id="ARBA00022605"/>
    </source>
</evidence>
<keyword evidence="6" id="KW-0560">Oxidoreductase</keyword>
<keyword evidence="2" id="KW-0963">Cytoplasm</keyword>
<keyword evidence="4" id="KW-0521">NADP</keyword>
<dbReference type="RefSeq" id="WP_028385649.1">
    <property type="nucleotide sequence ID" value="NZ_CAAAHN010000002.1"/>
</dbReference>
<dbReference type="OrthoDB" id="9790352at2"/>
<evidence type="ECO:0000256" key="11">
    <source>
        <dbReference type="ARBA" id="ARBA00049080"/>
    </source>
</evidence>
<dbReference type="InterPro" id="IPR036291">
    <property type="entry name" value="NAD(P)-bd_dom_sf"/>
</dbReference>
<dbReference type="InterPro" id="IPR000846">
    <property type="entry name" value="DapB_N"/>
</dbReference>
<dbReference type="GO" id="GO:0009089">
    <property type="term" value="P:lysine biosynthetic process via diaminopimelate"/>
    <property type="evidence" value="ECO:0007669"/>
    <property type="project" value="UniProtKB-UniRule"/>
</dbReference>
<evidence type="ECO:0000256" key="5">
    <source>
        <dbReference type="ARBA" id="ARBA00022915"/>
    </source>
</evidence>
<dbReference type="NCBIfam" id="TIGR00036">
    <property type="entry name" value="dapB"/>
    <property type="match status" value="1"/>
</dbReference>
<dbReference type="Pfam" id="PF05173">
    <property type="entry name" value="DapB_C"/>
    <property type="match status" value="1"/>
</dbReference>
<dbReference type="Pfam" id="PF01113">
    <property type="entry name" value="DapB_N"/>
    <property type="match status" value="1"/>
</dbReference>
<evidence type="ECO:0000256" key="7">
    <source>
        <dbReference type="ARBA" id="ARBA00023027"/>
    </source>
</evidence>
<comment type="catalytic activity">
    <reaction evidence="11">
        <text>(S)-2,3,4,5-tetrahydrodipicolinate + NADP(+) + H2O = (2S,4S)-4-hydroxy-2,3,4,5-tetrahydrodipicolinate + NADPH + H(+)</text>
        <dbReference type="Rhea" id="RHEA:35331"/>
        <dbReference type="ChEBI" id="CHEBI:15377"/>
        <dbReference type="ChEBI" id="CHEBI:15378"/>
        <dbReference type="ChEBI" id="CHEBI:16845"/>
        <dbReference type="ChEBI" id="CHEBI:57783"/>
        <dbReference type="ChEBI" id="CHEBI:58349"/>
        <dbReference type="ChEBI" id="CHEBI:67139"/>
        <dbReference type="EC" id="1.17.1.8"/>
    </reaction>
</comment>
<keyword evidence="15" id="KW-1185">Reference proteome</keyword>
<organism evidence="14 15">
    <name type="scientific">Legionella geestiana</name>
    <dbReference type="NCBI Taxonomy" id="45065"/>
    <lineage>
        <taxon>Bacteria</taxon>
        <taxon>Pseudomonadati</taxon>
        <taxon>Pseudomonadota</taxon>
        <taxon>Gammaproteobacteria</taxon>
        <taxon>Legionellales</taxon>
        <taxon>Legionellaceae</taxon>
        <taxon>Legionella</taxon>
    </lineage>
</organism>
<dbReference type="PATRIC" id="fig|45065.4.peg.2165"/>
<protein>
    <recommendedName>
        <fullName evidence="10 13">4-hydroxy-tetrahydrodipicolinate reductase</fullName>
        <ecNumber evidence="10 13">1.17.1.8</ecNumber>
    </recommendedName>
</protein>
<gene>
    <name evidence="14" type="primary">dapB</name>
    <name evidence="14" type="ORF">Lgee_1992</name>
</gene>
<dbReference type="EC" id="1.17.1.8" evidence="10 13"/>
<dbReference type="SUPFAM" id="SSF51735">
    <property type="entry name" value="NAD(P)-binding Rossmann-fold domains"/>
    <property type="match status" value="1"/>
</dbReference>
<accession>A0A0W0TP05</accession>
<dbReference type="GO" id="GO:0005829">
    <property type="term" value="C:cytosol"/>
    <property type="evidence" value="ECO:0007669"/>
    <property type="project" value="TreeGrafter"/>
</dbReference>
<evidence type="ECO:0000256" key="8">
    <source>
        <dbReference type="ARBA" id="ARBA00023154"/>
    </source>
</evidence>
<evidence type="ECO:0000256" key="9">
    <source>
        <dbReference type="ARBA" id="ARBA00037922"/>
    </source>
</evidence>
<dbReference type="GO" id="GO:0019877">
    <property type="term" value="P:diaminopimelate biosynthetic process"/>
    <property type="evidence" value="ECO:0007669"/>
    <property type="project" value="UniProtKB-KW"/>
</dbReference>
<dbReference type="GO" id="GO:0008839">
    <property type="term" value="F:4-hydroxy-tetrahydrodipicolinate reductase"/>
    <property type="evidence" value="ECO:0007669"/>
    <property type="project" value="UniProtKB-UniRule"/>
</dbReference>
<evidence type="ECO:0000256" key="10">
    <source>
        <dbReference type="ARBA" id="ARBA00038983"/>
    </source>
</evidence>
<dbReference type="PANTHER" id="PTHR20836:SF0">
    <property type="entry name" value="4-HYDROXY-TETRAHYDRODIPICOLINATE REDUCTASE 1, CHLOROPLASTIC-RELATED"/>
    <property type="match status" value="1"/>
</dbReference>
<evidence type="ECO:0000256" key="4">
    <source>
        <dbReference type="ARBA" id="ARBA00022857"/>
    </source>
</evidence>
<dbReference type="InterPro" id="IPR023940">
    <property type="entry name" value="DHDPR_bac"/>
</dbReference>
<keyword evidence="7" id="KW-0520">NAD</keyword>
<dbReference type="Gene3D" id="3.30.360.10">
    <property type="entry name" value="Dihydrodipicolinate Reductase, domain 2"/>
    <property type="match status" value="1"/>
</dbReference>
<dbReference type="Proteomes" id="UP000054785">
    <property type="component" value="Unassembled WGS sequence"/>
</dbReference>
<dbReference type="CDD" id="cd02274">
    <property type="entry name" value="DHDPR_N"/>
    <property type="match status" value="1"/>
</dbReference>
<dbReference type="STRING" id="45065.Lgee_1992"/>
<evidence type="ECO:0000256" key="6">
    <source>
        <dbReference type="ARBA" id="ARBA00023002"/>
    </source>
</evidence>
<evidence type="ECO:0000256" key="1">
    <source>
        <dbReference type="ARBA" id="ARBA00006642"/>
    </source>
</evidence>
<dbReference type="AlphaFoldDB" id="A0A0W0TP05"/>
<keyword evidence="3" id="KW-0028">Amino-acid biosynthesis</keyword>
<dbReference type="Gene3D" id="3.40.50.720">
    <property type="entry name" value="NAD(P)-binding Rossmann-like Domain"/>
    <property type="match status" value="1"/>
</dbReference>
<comment type="caution">
    <text evidence="14">The sequence shown here is derived from an EMBL/GenBank/DDBJ whole genome shotgun (WGS) entry which is preliminary data.</text>
</comment>